<reference evidence="2 3" key="1">
    <citation type="submission" date="2017-09" db="EMBL/GenBank/DDBJ databases">
        <title>Sphingomonas ginsenosidimutans KACC 14949, whole genome shotgun sequence.</title>
        <authorList>
            <person name="Feng G."/>
            <person name="Zhu H."/>
        </authorList>
    </citation>
    <scope>NUCLEOTIDE SEQUENCE [LARGE SCALE GENOMIC DNA]</scope>
    <source>
        <strain evidence="2 3">KACC 14949</strain>
    </source>
</reference>
<feature type="region of interest" description="Disordered" evidence="1">
    <location>
        <begin position="50"/>
        <end position="70"/>
    </location>
</feature>
<dbReference type="NCBIfam" id="NF047331">
    <property type="entry name" value="phage_HTJ"/>
    <property type="match status" value="1"/>
</dbReference>
<sequence>MAFTQTDLDTIRAAIASGIMKVRYADGREIAYQSAEAMLKAEQRIMDALATGAGGGPRSRRRTPAWRNGC</sequence>
<dbReference type="EMBL" id="NWVD01000004">
    <property type="protein sequence ID" value="PCG08694.1"/>
    <property type="molecule type" value="Genomic_DNA"/>
</dbReference>
<evidence type="ECO:0000313" key="3">
    <source>
        <dbReference type="Proteomes" id="UP000218784"/>
    </source>
</evidence>
<dbReference type="RefSeq" id="WP_096612438.1">
    <property type="nucleotide sequence ID" value="NZ_NWVD01000004.1"/>
</dbReference>
<protein>
    <submittedName>
        <fullName evidence="2">Uncharacterized protein</fullName>
    </submittedName>
</protein>
<comment type="caution">
    <text evidence="2">The sequence shown here is derived from an EMBL/GenBank/DDBJ whole genome shotgun (WGS) entry which is preliminary data.</text>
</comment>
<evidence type="ECO:0000256" key="1">
    <source>
        <dbReference type="SAM" id="MobiDB-lite"/>
    </source>
</evidence>
<gene>
    <name evidence="2" type="ORF">COA17_11095</name>
</gene>
<name>A0A2A4HWF9_9SPHN</name>
<proteinExistence type="predicted"/>
<organism evidence="2 3">
    <name type="scientific">Sphingomonas ginsenosidimutans</name>
    <dbReference type="NCBI Taxonomy" id="862134"/>
    <lineage>
        <taxon>Bacteria</taxon>
        <taxon>Pseudomonadati</taxon>
        <taxon>Pseudomonadota</taxon>
        <taxon>Alphaproteobacteria</taxon>
        <taxon>Sphingomonadales</taxon>
        <taxon>Sphingomonadaceae</taxon>
        <taxon>Sphingomonas</taxon>
    </lineage>
</organism>
<dbReference type="AlphaFoldDB" id="A0A2A4HWF9"/>
<evidence type="ECO:0000313" key="2">
    <source>
        <dbReference type="EMBL" id="PCG08694.1"/>
    </source>
</evidence>
<keyword evidence="3" id="KW-1185">Reference proteome</keyword>
<accession>A0A2A4HWF9</accession>
<dbReference type="Proteomes" id="UP000218784">
    <property type="component" value="Unassembled WGS sequence"/>
</dbReference>